<proteinExistence type="predicted"/>
<evidence type="ECO:0000313" key="2">
    <source>
        <dbReference type="EMBL" id="OJJ82282.1"/>
    </source>
</evidence>
<name>A0A1L9VEN0_ASPGL</name>
<protein>
    <submittedName>
        <fullName evidence="2">Uncharacterized protein</fullName>
    </submittedName>
</protein>
<dbReference type="EMBL" id="KV878903">
    <property type="protein sequence ID" value="OJJ82282.1"/>
    <property type="molecule type" value="Genomic_DNA"/>
</dbReference>
<dbReference type="AlphaFoldDB" id="A0A1L9VEN0"/>
<reference evidence="3" key="1">
    <citation type="journal article" date="2017" name="Genome Biol.">
        <title>Comparative genomics reveals high biological diversity and specific adaptations in the industrially and medically important fungal genus Aspergillus.</title>
        <authorList>
            <person name="de Vries R.P."/>
            <person name="Riley R."/>
            <person name="Wiebenga A."/>
            <person name="Aguilar-Osorio G."/>
            <person name="Amillis S."/>
            <person name="Uchima C.A."/>
            <person name="Anderluh G."/>
            <person name="Asadollahi M."/>
            <person name="Askin M."/>
            <person name="Barry K."/>
            <person name="Battaglia E."/>
            <person name="Bayram O."/>
            <person name="Benocci T."/>
            <person name="Braus-Stromeyer S.A."/>
            <person name="Caldana C."/>
            <person name="Canovas D."/>
            <person name="Cerqueira G.C."/>
            <person name="Chen F."/>
            <person name="Chen W."/>
            <person name="Choi C."/>
            <person name="Clum A."/>
            <person name="Dos Santos R.A."/>
            <person name="Damasio A.R."/>
            <person name="Diallinas G."/>
            <person name="Emri T."/>
            <person name="Fekete E."/>
            <person name="Flipphi M."/>
            <person name="Freyberg S."/>
            <person name="Gallo A."/>
            <person name="Gournas C."/>
            <person name="Habgood R."/>
            <person name="Hainaut M."/>
            <person name="Harispe M.L."/>
            <person name="Henrissat B."/>
            <person name="Hilden K.S."/>
            <person name="Hope R."/>
            <person name="Hossain A."/>
            <person name="Karabika E."/>
            <person name="Karaffa L."/>
            <person name="Karanyi Z."/>
            <person name="Krasevec N."/>
            <person name="Kuo A."/>
            <person name="Kusch H."/>
            <person name="LaButti K."/>
            <person name="Lagendijk E.L."/>
            <person name="Lapidus A."/>
            <person name="Levasseur A."/>
            <person name="Lindquist E."/>
            <person name="Lipzen A."/>
            <person name="Logrieco A.F."/>
            <person name="MacCabe A."/>
            <person name="Maekelae M.R."/>
            <person name="Malavazi I."/>
            <person name="Melin P."/>
            <person name="Meyer V."/>
            <person name="Mielnichuk N."/>
            <person name="Miskei M."/>
            <person name="Molnar A.P."/>
            <person name="Mule G."/>
            <person name="Ngan C.Y."/>
            <person name="Orejas M."/>
            <person name="Orosz E."/>
            <person name="Ouedraogo J.P."/>
            <person name="Overkamp K.M."/>
            <person name="Park H.-S."/>
            <person name="Perrone G."/>
            <person name="Piumi F."/>
            <person name="Punt P.J."/>
            <person name="Ram A.F."/>
            <person name="Ramon A."/>
            <person name="Rauscher S."/>
            <person name="Record E."/>
            <person name="Riano-Pachon D.M."/>
            <person name="Robert V."/>
            <person name="Roehrig J."/>
            <person name="Ruller R."/>
            <person name="Salamov A."/>
            <person name="Salih N.S."/>
            <person name="Samson R.A."/>
            <person name="Sandor E."/>
            <person name="Sanguinetti M."/>
            <person name="Schuetze T."/>
            <person name="Sepcic K."/>
            <person name="Shelest E."/>
            <person name="Sherlock G."/>
            <person name="Sophianopoulou V."/>
            <person name="Squina F.M."/>
            <person name="Sun H."/>
            <person name="Susca A."/>
            <person name="Todd R.B."/>
            <person name="Tsang A."/>
            <person name="Unkles S.E."/>
            <person name="van de Wiele N."/>
            <person name="van Rossen-Uffink D."/>
            <person name="Oliveira J.V."/>
            <person name="Vesth T.C."/>
            <person name="Visser J."/>
            <person name="Yu J.-H."/>
            <person name="Zhou M."/>
            <person name="Andersen M.R."/>
            <person name="Archer D.B."/>
            <person name="Baker S.E."/>
            <person name="Benoit I."/>
            <person name="Brakhage A.A."/>
            <person name="Braus G.H."/>
            <person name="Fischer R."/>
            <person name="Frisvad J.C."/>
            <person name="Goldman G.H."/>
            <person name="Houbraken J."/>
            <person name="Oakley B."/>
            <person name="Pocsi I."/>
            <person name="Scazzocchio C."/>
            <person name="Seiboth B."/>
            <person name="vanKuyk P.A."/>
            <person name="Wortman J."/>
            <person name="Dyer P.S."/>
            <person name="Grigoriev I.V."/>
        </authorList>
    </citation>
    <scope>NUCLEOTIDE SEQUENCE [LARGE SCALE GENOMIC DNA]</scope>
    <source>
        <strain evidence="3">CBS 516.65</strain>
    </source>
</reference>
<keyword evidence="1" id="KW-1133">Transmembrane helix</keyword>
<evidence type="ECO:0000256" key="1">
    <source>
        <dbReference type="SAM" id="Phobius"/>
    </source>
</evidence>
<organism evidence="2 3">
    <name type="scientific">Aspergillus glaucus CBS 516.65</name>
    <dbReference type="NCBI Taxonomy" id="1160497"/>
    <lineage>
        <taxon>Eukaryota</taxon>
        <taxon>Fungi</taxon>
        <taxon>Dikarya</taxon>
        <taxon>Ascomycota</taxon>
        <taxon>Pezizomycotina</taxon>
        <taxon>Eurotiomycetes</taxon>
        <taxon>Eurotiomycetidae</taxon>
        <taxon>Eurotiales</taxon>
        <taxon>Aspergillaceae</taxon>
        <taxon>Aspergillus</taxon>
        <taxon>Aspergillus subgen. Aspergillus</taxon>
    </lineage>
</organism>
<keyword evidence="1" id="KW-0472">Membrane</keyword>
<keyword evidence="1" id="KW-0812">Transmembrane</keyword>
<feature type="transmembrane region" description="Helical" evidence="1">
    <location>
        <begin position="43"/>
        <end position="64"/>
    </location>
</feature>
<dbReference type="RefSeq" id="XP_022398980.1">
    <property type="nucleotide sequence ID" value="XM_022544842.1"/>
</dbReference>
<dbReference type="GeneID" id="34461103"/>
<dbReference type="VEuPathDB" id="FungiDB:ASPGLDRAFT_37568"/>
<keyword evidence="3" id="KW-1185">Reference proteome</keyword>
<gene>
    <name evidence="2" type="ORF">ASPGLDRAFT_37568</name>
</gene>
<accession>A0A1L9VEN0</accession>
<dbReference type="Proteomes" id="UP000184300">
    <property type="component" value="Unassembled WGS sequence"/>
</dbReference>
<sequence length="85" mass="9334">MGRALLTIASVLTRPPVIIMTINAINIAKYSVEQFDSSTGEKVMSIISYSTPGVFAACMAWLLWYRKEDMLATNADEETGLDSVD</sequence>
<evidence type="ECO:0000313" key="3">
    <source>
        <dbReference type="Proteomes" id="UP000184300"/>
    </source>
</evidence>